<comment type="similarity">
    <text evidence="2">Belongs to the methylmalonyl-CoA mutase family.</text>
</comment>
<gene>
    <name evidence="9" type="primary">scpA</name>
    <name evidence="9" type="ORF">ACFPTP_09655</name>
</gene>
<dbReference type="InterPro" id="IPR036724">
    <property type="entry name" value="Cobalamin-bd_sf"/>
</dbReference>
<feature type="domain" description="B12-binding" evidence="8">
    <location>
        <begin position="581"/>
        <end position="713"/>
    </location>
</feature>
<dbReference type="SUPFAM" id="SSF51703">
    <property type="entry name" value="Cobalamin (vitamin B12)-dependent enzymes"/>
    <property type="match status" value="1"/>
</dbReference>
<reference evidence="10" key="1">
    <citation type="journal article" date="2019" name="Int. J. Syst. Evol. Microbiol.">
        <title>The Global Catalogue of Microorganisms (GCM) 10K type strain sequencing project: providing services to taxonomists for standard genome sequencing and annotation.</title>
        <authorList>
            <consortium name="The Broad Institute Genomics Platform"/>
            <consortium name="The Broad Institute Genome Sequencing Center for Infectious Disease"/>
            <person name="Wu L."/>
            <person name="Ma J."/>
        </authorList>
    </citation>
    <scope>NUCLEOTIDE SEQUENCE [LARGE SCALE GENOMIC DNA]</scope>
    <source>
        <strain evidence="10">KACC 11299</strain>
    </source>
</reference>
<dbReference type="Gene3D" id="3.40.50.280">
    <property type="entry name" value="Cobalamin-binding domain"/>
    <property type="match status" value="1"/>
</dbReference>
<dbReference type="EMBL" id="JBHSNP010000011">
    <property type="protein sequence ID" value="MFC5603490.1"/>
    <property type="molecule type" value="Genomic_DNA"/>
</dbReference>
<dbReference type="EC" id="5.4.99.2" evidence="3"/>
<dbReference type="RefSeq" id="WP_381444024.1">
    <property type="nucleotide sequence ID" value="NZ_JBHSNP010000011.1"/>
</dbReference>
<evidence type="ECO:0000313" key="9">
    <source>
        <dbReference type="EMBL" id="MFC5603490.1"/>
    </source>
</evidence>
<evidence type="ECO:0000256" key="7">
    <source>
        <dbReference type="ARBA" id="ARBA00023285"/>
    </source>
</evidence>
<evidence type="ECO:0000313" key="10">
    <source>
        <dbReference type="Proteomes" id="UP001596071"/>
    </source>
</evidence>
<name>A0ABW0TYB3_9BACL</name>
<evidence type="ECO:0000256" key="4">
    <source>
        <dbReference type="ARBA" id="ARBA00022628"/>
    </source>
</evidence>
<evidence type="ECO:0000256" key="3">
    <source>
        <dbReference type="ARBA" id="ARBA00012398"/>
    </source>
</evidence>
<dbReference type="NCBIfam" id="NF006944">
    <property type="entry name" value="PRK09426.1"/>
    <property type="match status" value="1"/>
</dbReference>
<dbReference type="NCBIfam" id="TIGR00641">
    <property type="entry name" value="acid_CoA_mut_N"/>
    <property type="match status" value="1"/>
</dbReference>
<sequence length="717" mass="78867">MNKPDFNKVDISKLNTAVNPSGNETPFLTNEGISIKSSYTTKDVEGIAHLNDMPGIAPNTRGPYPTMYVARPWTVRQYAGFSTAEESNAFYRRNLAMGQKGLSVAFDLATHRGYDSDHPRVTGDVGKAGVAIDSVEDMKILFDGIPLDQMSVSMTMNGAVLPIMAFYIVAAEEQGVSPEQLAGTIQNDILKEYMVRNTYIFPPEMSMRIIADIFEYTSKNMPKFNSISISGYHMQEAGATADIELAYTLADGLEYVRTGLKAGIDIDSFAPRLSFFWAIGMNYFMEIAKMRAARKIWAQMMQSFNPSNPKSLALRTHSQTSGWSLTEQDPFNNVTRTLVEANAAAMGHTQSLHTNALDEAIALPTDFSARIARNTQLFLQEETNMTKTIDPWGGSYYVERLTADLMEKAWELIEEIEDLGGMAKAIETGLPKMKIEEAAAKRQAKIDSRSETIVGVNKYRLEKEEPIDILEIDNTVVRQKQIDRIQHMKSMRDEMKVTAALEELTEAARNGNGNLLALSVNAARARATIGEISDAIEKVSGRHKAVIRSVSGVYSSNFSNAEEIEEVKAMADEFLDNEGRRPRILIAKMGQDGHDRGAKVIASSFADLGFDVDIGPLFQTPEETALQAAENDVHVIGVSSLAAGHKTLVPALRDELSKIGRADILIVVGGVIPAQDYNFLRENGATAIFGPGTVIPVAAQKVIEDIYRALGYEEVTE</sequence>
<dbReference type="Gene3D" id="3.20.20.240">
    <property type="entry name" value="Methylmalonyl-CoA mutase"/>
    <property type="match status" value="1"/>
</dbReference>
<dbReference type="PANTHER" id="PTHR48101">
    <property type="entry name" value="METHYLMALONYL-COA MUTASE, MITOCHONDRIAL-RELATED"/>
    <property type="match status" value="1"/>
</dbReference>
<dbReference type="SUPFAM" id="SSF52242">
    <property type="entry name" value="Cobalamin (vitamin B12)-binding domain"/>
    <property type="match status" value="1"/>
</dbReference>
<dbReference type="InterPro" id="IPR016176">
    <property type="entry name" value="Cbl-dep_enz_cat"/>
</dbReference>
<dbReference type="Proteomes" id="UP001596071">
    <property type="component" value="Unassembled WGS sequence"/>
</dbReference>
<dbReference type="InterPro" id="IPR058549">
    <property type="entry name" value="MeMalonylCoA_mutase_a/b_site"/>
</dbReference>
<organism evidence="9 10">
    <name type="scientific">Sporosarcina koreensis</name>
    <dbReference type="NCBI Taxonomy" id="334735"/>
    <lineage>
        <taxon>Bacteria</taxon>
        <taxon>Bacillati</taxon>
        <taxon>Bacillota</taxon>
        <taxon>Bacilli</taxon>
        <taxon>Bacillales</taxon>
        <taxon>Caryophanaceae</taxon>
        <taxon>Sporosarcina</taxon>
    </lineage>
</organism>
<dbReference type="PROSITE" id="PS51332">
    <property type="entry name" value="B12_BINDING"/>
    <property type="match status" value="1"/>
</dbReference>
<keyword evidence="7" id="KW-0170">Cobalt</keyword>
<dbReference type="InterPro" id="IPR006158">
    <property type="entry name" value="Cobalamin-bd"/>
</dbReference>
<evidence type="ECO:0000259" key="8">
    <source>
        <dbReference type="PROSITE" id="PS51332"/>
    </source>
</evidence>
<dbReference type="InterPro" id="IPR006098">
    <property type="entry name" value="MMCoA_mutase_a_cat"/>
</dbReference>
<dbReference type="PANTHER" id="PTHR48101:SF4">
    <property type="entry name" value="METHYLMALONYL-COA MUTASE, MITOCHONDRIAL"/>
    <property type="match status" value="1"/>
</dbReference>
<comment type="caution">
    <text evidence="9">The sequence shown here is derived from an EMBL/GenBank/DDBJ whole genome shotgun (WGS) entry which is preliminary data.</text>
</comment>
<dbReference type="InterPro" id="IPR006099">
    <property type="entry name" value="MeMalonylCoA_mutase_a/b_cat"/>
</dbReference>
<dbReference type="CDD" id="cd02071">
    <property type="entry name" value="MM_CoA_mut_B12_BD"/>
    <property type="match status" value="1"/>
</dbReference>
<keyword evidence="5" id="KW-0479">Metal-binding</keyword>
<evidence type="ECO:0000256" key="6">
    <source>
        <dbReference type="ARBA" id="ARBA00023235"/>
    </source>
</evidence>
<comment type="cofactor">
    <cofactor evidence="1">
        <name>adenosylcob(III)alamin</name>
        <dbReference type="ChEBI" id="CHEBI:18408"/>
    </cofactor>
</comment>
<keyword evidence="10" id="KW-1185">Reference proteome</keyword>
<dbReference type="Pfam" id="PF01642">
    <property type="entry name" value="MM_CoA_mutase"/>
    <property type="match status" value="1"/>
</dbReference>
<evidence type="ECO:0000256" key="1">
    <source>
        <dbReference type="ARBA" id="ARBA00001922"/>
    </source>
</evidence>
<dbReference type="NCBIfam" id="TIGR00640">
    <property type="entry name" value="acid_CoA_mut_C"/>
    <property type="match status" value="1"/>
</dbReference>
<dbReference type="CDD" id="cd03679">
    <property type="entry name" value="MM_CoA_mutase_alpha_like"/>
    <property type="match status" value="1"/>
</dbReference>
<proteinExistence type="inferred from homology"/>
<keyword evidence="6 9" id="KW-0413">Isomerase</keyword>
<dbReference type="InterPro" id="IPR006159">
    <property type="entry name" value="Acid_CoA_mut_C"/>
</dbReference>
<accession>A0ABW0TYB3</accession>
<dbReference type="PROSITE" id="PS00544">
    <property type="entry name" value="METMALONYL_COA_MUTASE"/>
    <property type="match status" value="1"/>
</dbReference>
<evidence type="ECO:0000256" key="2">
    <source>
        <dbReference type="ARBA" id="ARBA00008465"/>
    </source>
</evidence>
<evidence type="ECO:0000256" key="5">
    <source>
        <dbReference type="ARBA" id="ARBA00022723"/>
    </source>
</evidence>
<dbReference type="GO" id="GO:0004494">
    <property type="term" value="F:methylmalonyl-CoA mutase activity"/>
    <property type="evidence" value="ECO:0007669"/>
    <property type="project" value="UniProtKB-EC"/>
</dbReference>
<protein>
    <recommendedName>
        <fullName evidence="3">methylmalonyl-CoA mutase</fullName>
        <ecNumber evidence="3">5.4.99.2</ecNumber>
    </recommendedName>
</protein>
<dbReference type="Pfam" id="PF02310">
    <property type="entry name" value="B12-binding"/>
    <property type="match status" value="1"/>
</dbReference>
<keyword evidence="4" id="KW-0846">Cobalamin</keyword>